<dbReference type="SUPFAM" id="SSF52047">
    <property type="entry name" value="RNI-like"/>
    <property type="match status" value="1"/>
</dbReference>
<evidence type="ECO:0000259" key="1">
    <source>
        <dbReference type="PROSITE" id="PS50053"/>
    </source>
</evidence>
<name>A0A6A5C968_NAEFO</name>
<dbReference type="PROSITE" id="PS50053">
    <property type="entry name" value="UBIQUITIN_2"/>
    <property type="match status" value="1"/>
</dbReference>
<dbReference type="AlphaFoldDB" id="A0A6A5C968"/>
<dbReference type="SMART" id="SM00213">
    <property type="entry name" value="UBQ"/>
    <property type="match status" value="1"/>
</dbReference>
<reference evidence="2 3" key="1">
    <citation type="journal article" date="2019" name="Sci. Rep.">
        <title>Nanopore sequencing improves the draft genome of the human pathogenic amoeba Naegleria fowleri.</title>
        <authorList>
            <person name="Liechti N."/>
            <person name="Schurch N."/>
            <person name="Bruggmann R."/>
            <person name="Wittwer M."/>
        </authorList>
    </citation>
    <scope>NUCLEOTIDE SEQUENCE [LARGE SCALE GENOMIC DNA]</scope>
    <source>
        <strain evidence="2 3">ATCC 30894</strain>
    </source>
</reference>
<dbReference type="Gene3D" id="3.80.10.10">
    <property type="entry name" value="Ribonuclease Inhibitor"/>
    <property type="match status" value="1"/>
</dbReference>
<dbReference type="InterPro" id="IPR029071">
    <property type="entry name" value="Ubiquitin-like_domsf"/>
</dbReference>
<dbReference type="EMBL" id="VFQX01000012">
    <property type="protein sequence ID" value="KAF0981829.1"/>
    <property type="molecule type" value="Genomic_DNA"/>
</dbReference>
<dbReference type="VEuPathDB" id="AmoebaDB:NF0041160"/>
<evidence type="ECO:0000313" key="3">
    <source>
        <dbReference type="Proteomes" id="UP000444721"/>
    </source>
</evidence>
<gene>
    <name evidence="2" type="ORF">FDP41_011690</name>
</gene>
<dbReference type="RefSeq" id="XP_044566542.1">
    <property type="nucleotide sequence ID" value="XM_044702127.1"/>
</dbReference>
<dbReference type="InterPro" id="IPR000626">
    <property type="entry name" value="Ubiquitin-like_dom"/>
</dbReference>
<dbReference type="InterPro" id="IPR032675">
    <property type="entry name" value="LRR_dom_sf"/>
</dbReference>
<organism evidence="2 3">
    <name type="scientific">Naegleria fowleri</name>
    <name type="common">Brain eating amoeba</name>
    <dbReference type="NCBI Taxonomy" id="5763"/>
    <lineage>
        <taxon>Eukaryota</taxon>
        <taxon>Discoba</taxon>
        <taxon>Heterolobosea</taxon>
        <taxon>Tetramitia</taxon>
        <taxon>Eutetramitia</taxon>
        <taxon>Vahlkampfiidae</taxon>
        <taxon>Naegleria</taxon>
    </lineage>
</organism>
<sequence length="326" mass="37180">MSRDSLSLPPELIHHILSFVWDVSCVKDRHSLSFCWRLRCVSRDLCEYVKSQVKKLTVVSCIRKLSTHSLEFKNNELLRDRVKIEQLQNISNHIISIINCFPNLEVLNLDDLHTLTNENLEIIINGLENLKQISLCGCPFITRFSCRNTSIFSKFMNITIDPSLELRCSLLQMIRSAHTVTSYSISNKTCDDSVSTTSESNIPQQFPILKTKVGLFQGLAPAIRPIVSTTCYEFGPLVIQVMDTMPILIRNSENEMCYKLFVAPHDTAEDVKIMFQALTGIPCDSQRLEFSGRELQNNRMLYECSICKLCTMDVIVSKPTTSLEKE</sequence>
<accession>A0A6A5C968</accession>
<dbReference type="GeneID" id="68118905"/>
<feature type="domain" description="Ubiquitin-like" evidence="1">
    <location>
        <begin position="245"/>
        <end position="321"/>
    </location>
</feature>
<dbReference type="VEuPathDB" id="AmoebaDB:FDP41_011690"/>
<dbReference type="CDD" id="cd17039">
    <property type="entry name" value="Ubl_ubiquitin_like"/>
    <property type="match status" value="1"/>
</dbReference>
<dbReference type="Gene3D" id="3.10.20.90">
    <property type="entry name" value="Phosphatidylinositol 3-kinase Catalytic Subunit, Chain A, domain 1"/>
    <property type="match status" value="1"/>
</dbReference>
<dbReference type="Proteomes" id="UP000444721">
    <property type="component" value="Unassembled WGS sequence"/>
</dbReference>
<dbReference type="VEuPathDB" id="AmoebaDB:NfTy_020930"/>
<protein>
    <recommendedName>
        <fullName evidence="1">Ubiquitin-like domain-containing protein</fullName>
    </recommendedName>
</protein>
<comment type="caution">
    <text evidence="2">The sequence shown here is derived from an EMBL/GenBank/DDBJ whole genome shotgun (WGS) entry which is preliminary data.</text>
</comment>
<evidence type="ECO:0000313" key="2">
    <source>
        <dbReference type="EMBL" id="KAF0981829.1"/>
    </source>
</evidence>
<proteinExistence type="predicted"/>
<dbReference type="SUPFAM" id="SSF54236">
    <property type="entry name" value="Ubiquitin-like"/>
    <property type="match status" value="1"/>
</dbReference>
<dbReference type="Pfam" id="PF00240">
    <property type="entry name" value="ubiquitin"/>
    <property type="match status" value="1"/>
</dbReference>
<keyword evidence="3" id="KW-1185">Reference proteome</keyword>